<gene>
    <name evidence="13" type="ORF">AAP_06088</name>
</gene>
<evidence type="ECO:0000256" key="6">
    <source>
        <dbReference type="ARBA" id="ARBA00022801"/>
    </source>
</evidence>
<evidence type="ECO:0000256" key="10">
    <source>
        <dbReference type="SAM" id="MobiDB-lite"/>
    </source>
</evidence>
<dbReference type="EMBL" id="AZGZ01000043">
    <property type="protein sequence ID" value="KZZ86898.1"/>
    <property type="molecule type" value="Genomic_DNA"/>
</dbReference>
<dbReference type="InterPro" id="IPR012337">
    <property type="entry name" value="RNaseH-like_sf"/>
</dbReference>
<feature type="coiled-coil region" evidence="9">
    <location>
        <begin position="86"/>
        <end position="140"/>
    </location>
</feature>
<feature type="compositionally biased region" description="Basic and acidic residues" evidence="10">
    <location>
        <begin position="477"/>
        <end position="489"/>
    </location>
</feature>
<dbReference type="PANTHER" id="PTHR37984:SF5">
    <property type="entry name" value="PROTEIN NYNRIN-LIKE"/>
    <property type="match status" value="1"/>
</dbReference>
<dbReference type="CDD" id="cd01647">
    <property type="entry name" value="RT_LTR"/>
    <property type="match status" value="1"/>
</dbReference>
<dbReference type="CDD" id="cd09274">
    <property type="entry name" value="RNase_HI_RT_Ty3"/>
    <property type="match status" value="1"/>
</dbReference>
<feature type="compositionally biased region" description="Low complexity" evidence="10">
    <location>
        <begin position="1401"/>
        <end position="1413"/>
    </location>
</feature>
<feature type="domain" description="Integrase catalytic" evidence="12">
    <location>
        <begin position="1549"/>
        <end position="1716"/>
    </location>
</feature>
<dbReference type="CDD" id="cd00303">
    <property type="entry name" value="retropepsin_like"/>
    <property type="match status" value="1"/>
</dbReference>
<dbReference type="InterPro" id="IPR036397">
    <property type="entry name" value="RNaseH_sf"/>
</dbReference>
<dbReference type="Gene3D" id="2.40.70.10">
    <property type="entry name" value="Acid Proteases"/>
    <property type="match status" value="1"/>
</dbReference>
<keyword evidence="2" id="KW-0808">Transferase</keyword>
<evidence type="ECO:0000256" key="3">
    <source>
        <dbReference type="ARBA" id="ARBA00022695"/>
    </source>
</evidence>
<feature type="region of interest" description="Disordered" evidence="10">
    <location>
        <begin position="221"/>
        <end position="259"/>
    </location>
</feature>
<feature type="region of interest" description="Disordered" evidence="10">
    <location>
        <begin position="1"/>
        <end position="32"/>
    </location>
</feature>
<feature type="region of interest" description="Disordered" evidence="10">
    <location>
        <begin position="1371"/>
        <end position="1413"/>
    </location>
</feature>
<reference evidence="13 14" key="1">
    <citation type="journal article" date="2016" name="Genome Biol. Evol.">
        <title>Divergent and convergent evolution of fungal pathogenicity.</title>
        <authorList>
            <person name="Shang Y."/>
            <person name="Xiao G."/>
            <person name="Zheng P."/>
            <person name="Cen K."/>
            <person name="Zhan S."/>
            <person name="Wang C."/>
        </authorList>
    </citation>
    <scope>NUCLEOTIDE SEQUENCE [LARGE SCALE GENOMIC DNA]</scope>
    <source>
        <strain evidence="13 14">ARSEF 7405</strain>
    </source>
</reference>
<keyword evidence="9" id="KW-0175">Coiled coil</keyword>
<evidence type="ECO:0000259" key="11">
    <source>
        <dbReference type="PROSITE" id="PS50878"/>
    </source>
</evidence>
<dbReference type="InterPro" id="IPR043128">
    <property type="entry name" value="Rev_trsase/Diguanyl_cyclase"/>
</dbReference>
<dbReference type="Gene3D" id="3.30.70.270">
    <property type="match status" value="1"/>
</dbReference>
<comment type="caution">
    <text evidence="13">The sequence shown here is derived from an EMBL/GenBank/DDBJ whole genome shotgun (WGS) entry which is preliminary data.</text>
</comment>
<dbReference type="GO" id="GO:0004519">
    <property type="term" value="F:endonuclease activity"/>
    <property type="evidence" value="ECO:0007669"/>
    <property type="project" value="UniProtKB-KW"/>
</dbReference>
<dbReference type="InterPro" id="IPR021109">
    <property type="entry name" value="Peptidase_aspartic_dom_sf"/>
</dbReference>
<feature type="region of interest" description="Disordered" evidence="10">
    <location>
        <begin position="477"/>
        <end position="532"/>
    </location>
</feature>
<dbReference type="OrthoDB" id="5417660at2759"/>
<dbReference type="InterPro" id="IPR000477">
    <property type="entry name" value="RT_dom"/>
</dbReference>
<dbReference type="Proteomes" id="UP000242877">
    <property type="component" value="Unassembled WGS sequence"/>
</dbReference>
<name>A0A167V1B4_9EURO</name>
<accession>A0A167V1B4</accession>
<feature type="domain" description="Reverse transcriptase" evidence="11">
    <location>
        <begin position="938"/>
        <end position="1152"/>
    </location>
</feature>
<dbReference type="InterPro" id="IPR001584">
    <property type="entry name" value="Integrase_cat-core"/>
</dbReference>
<dbReference type="Gene3D" id="1.10.340.70">
    <property type="match status" value="1"/>
</dbReference>
<dbReference type="InterPro" id="IPR041373">
    <property type="entry name" value="RT_RNaseH"/>
</dbReference>
<keyword evidence="5" id="KW-0255">Endonuclease</keyword>
<evidence type="ECO:0000256" key="5">
    <source>
        <dbReference type="ARBA" id="ARBA00022759"/>
    </source>
</evidence>
<dbReference type="GO" id="GO:0016787">
    <property type="term" value="F:hydrolase activity"/>
    <property type="evidence" value="ECO:0007669"/>
    <property type="project" value="UniProtKB-KW"/>
</dbReference>
<organism evidence="13 14">
    <name type="scientific">Ascosphaera apis ARSEF 7405</name>
    <dbReference type="NCBI Taxonomy" id="392613"/>
    <lineage>
        <taxon>Eukaryota</taxon>
        <taxon>Fungi</taxon>
        <taxon>Dikarya</taxon>
        <taxon>Ascomycota</taxon>
        <taxon>Pezizomycotina</taxon>
        <taxon>Eurotiomycetes</taxon>
        <taxon>Eurotiomycetidae</taxon>
        <taxon>Onygenales</taxon>
        <taxon>Ascosphaeraceae</taxon>
        <taxon>Ascosphaera</taxon>
    </lineage>
</organism>
<dbReference type="Gene3D" id="3.10.10.10">
    <property type="entry name" value="HIV Type 1 Reverse Transcriptase, subunit A, domain 1"/>
    <property type="match status" value="1"/>
</dbReference>
<feature type="compositionally biased region" description="Polar residues" evidence="10">
    <location>
        <begin position="497"/>
        <end position="509"/>
    </location>
</feature>
<evidence type="ECO:0000313" key="14">
    <source>
        <dbReference type="Proteomes" id="UP000242877"/>
    </source>
</evidence>
<dbReference type="Pfam" id="PF00078">
    <property type="entry name" value="RVT_1"/>
    <property type="match status" value="1"/>
</dbReference>
<sequence>MTVSPRRSTRHKAKGVATVDPEPTPHEHEHVNDHQVNDADQNVVQNAALNANVPHGTASNHCQPSADDAPEDEMDLVNVTHHEDSHEEASDELDDTALEIALKEQEIERARREAETQAKLLSTEQRLAATLQRIQQLEAEAASRATVISTATRPRGTAAVELNGNSQPPAAPSSDHGPPNSVPPEAISSLNSFVDNLRCQLDRLRDDQRLGDSHWLNQSRRRRRRLPDTSEDELPASQRPRLDSCVQTDEEDDAATDTSTLALIPGLSAEASAAAIKLMSNKNHPAHSLTFSEISKLRLKNRTDGPTPSKKLDIGDADHYQHWEHALNQRWTVNWASYLTDSEKITYSLGWLDGNLFTSLEEWWTDSAIDCKTFDDFLFEVQTMLGVQFQPTDAKRELELTIQRKDESVSQYYARLRTLWRRAKTPESDRLLKLRSSLAPAFSNALLGRKFESSKTCYLALLDIENELKARNLERQRALPDSKSKERVFGFHKPPQGQATYTNTTSFSKGTEPRDDHIPSAAEKAHNASFSPCSQKPPGWMGFFWKPQSHPKRANTNAHRLLSAQGRCWGCRGSGHMSTDACCPFFDKNNGNNKNKNSPSTNNGSRFIAPSINPSEAERAFLSSIATDLAPSSSAKGSHMCVNAAANGIKARCLVDNGSQVTLVSRSFVGSMGPAIISDIHKPINLYNAGGELHSTLSQIASLRLVLHGHVETLRAYVTDLPYYNIILGDPWLKFHNPHINWEKRTIKFKRCIRRGCIDHVVVVPAFDPSQTQQDTSPSSSEEDEDPPPEVKQISALTFMKEIADPANAFCMLAPTGLFPSQSDLDRASREELNLQISMMSSLPSKFSPDDFEKHMKGPKSYTEHELLSTGLVPREYAEYTDLFNRSIADTLPPHRDGVDHEIHLVPGSDNHLPHVKNYWSLSPKEQEAVAKYITENRKKGFIRASSSPIAAPVLVVRKPGGGLRVCVDYRSLNNITVKMRYPIPLISETLNNLARAVIFSKFDIIHAFNRIRIKEGHEYLTAFNTRFGQFEYLVLPFGLCNGPATFQQFINSTLQDYLDQFVTAYLDDILVYSDSIDTHVTHVTKVFDRLRSANLQLDIDKSVFHVQEVKHLGLIITTSGVKMDPAKLDAIRDWQPPRTVSDLLAWLGFCELDEAFQRLKDAFATAPELFHYDPLKRTVIETDASDFMTAGVLSQFHGDELKPVAFFSKKMNSAQWNYAIYDKELLAIVRCLEQWRPELMGLAESFDIYTDHQSLEHFMSTKKLTARQARWAEFLSGFDFIIKYTPGKMNRRADCLTRRPQDTSHPPDSDSPRLSVVLPREKLDPQIQHRLSFSAITADFAAPPPTSDISVAFHALSFKVNFTTRSQAAARVSLSPSPPSVSPGNRADTPAQTGQEHSAPPSNDDNNTISDDIPTASFLPNLECFQAAYTEDPTLSEAVTCVNRGDRALPSHIFKQLKVSITDLQSIDGLLYHHGRLLVPAANGIRLNILDYYHQSSFFGHPGEKQLFDLVTRCFYWSTLRRDISTYVHACYSCRRAKPTNQKPQGLLQPLPSPDRAWHDLTLDLLEDLPQAIRRGRCFKHALIVVDRLTKDRILEPLTTKSAEEIGEALHRRVFCTFGFPSSIISDRGTAFTSGLIQDYCKRHNIKWKCSTAHHPQTDGQSERLIRSVKEFLIHYINFAQNDWPDFLPDAEFSARVSVSDTTGMSPFFALYGFHPSTPGESLLPHFSDARLNSSCHISSAERAARVLDFLQSHIRWSQDRYAEAANAHRRPHPKYRVGDRVFIDTRHFSNDRTSRSLGFKRIGPCPITRVIDNKAYEVSIPPSLASAGVTNVFHPDKLSLAPTRSFPGQQQSQPPPVMISDGSTSHPEWEIDEIVACRRTAAYGTQYRATFVESP</sequence>
<dbReference type="EC" id="2.7.7.49" evidence="1"/>
<dbReference type="Pfam" id="PF00665">
    <property type="entry name" value="rve"/>
    <property type="match status" value="1"/>
</dbReference>
<dbReference type="GO" id="GO:0005634">
    <property type="term" value="C:nucleus"/>
    <property type="evidence" value="ECO:0007669"/>
    <property type="project" value="UniProtKB-ARBA"/>
</dbReference>
<keyword evidence="4" id="KW-0540">Nuclease</keyword>
<dbReference type="GO" id="GO:0003964">
    <property type="term" value="F:RNA-directed DNA polymerase activity"/>
    <property type="evidence" value="ECO:0007669"/>
    <property type="project" value="UniProtKB-KW"/>
</dbReference>
<dbReference type="GO" id="GO:0015074">
    <property type="term" value="P:DNA integration"/>
    <property type="evidence" value="ECO:0007669"/>
    <property type="project" value="InterPro"/>
</dbReference>
<evidence type="ECO:0000256" key="2">
    <source>
        <dbReference type="ARBA" id="ARBA00022679"/>
    </source>
</evidence>
<dbReference type="GO" id="GO:0003723">
    <property type="term" value="F:RNA binding"/>
    <property type="evidence" value="ECO:0007669"/>
    <property type="project" value="UniProtKB-KW"/>
</dbReference>
<feature type="region of interest" description="Disordered" evidence="10">
    <location>
        <begin position="768"/>
        <end position="790"/>
    </location>
</feature>
<keyword evidence="6" id="KW-0378">Hydrolase</keyword>
<dbReference type="VEuPathDB" id="FungiDB:AAP_06088"/>
<feature type="region of interest" description="Disordered" evidence="10">
    <location>
        <begin position="1843"/>
        <end position="1866"/>
    </location>
</feature>
<feature type="compositionally biased region" description="Basic and acidic residues" evidence="10">
    <location>
        <begin position="511"/>
        <end position="526"/>
    </location>
</feature>
<dbReference type="PROSITE" id="PS50878">
    <property type="entry name" value="RT_POL"/>
    <property type="match status" value="1"/>
</dbReference>
<evidence type="ECO:0000256" key="4">
    <source>
        <dbReference type="ARBA" id="ARBA00022722"/>
    </source>
</evidence>
<evidence type="ECO:0000313" key="13">
    <source>
        <dbReference type="EMBL" id="KZZ86898.1"/>
    </source>
</evidence>
<dbReference type="Pfam" id="PF17917">
    <property type="entry name" value="RT_RNaseH"/>
    <property type="match status" value="1"/>
</dbReference>
<dbReference type="Pfam" id="PF17921">
    <property type="entry name" value="Integrase_H2C2"/>
    <property type="match status" value="1"/>
</dbReference>
<dbReference type="Gene3D" id="3.30.420.10">
    <property type="entry name" value="Ribonuclease H-like superfamily/Ribonuclease H"/>
    <property type="match status" value="1"/>
</dbReference>
<feature type="compositionally biased region" description="Basic and acidic residues" evidence="10">
    <location>
        <begin position="23"/>
        <end position="32"/>
    </location>
</feature>
<dbReference type="PROSITE" id="PS50994">
    <property type="entry name" value="INTEGRASE"/>
    <property type="match status" value="1"/>
</dbReference>
<keyword evidence="3" id="KW-0548">Nucleotidyltransferase</keyword>
<dbReference type="InterPro" id="IPR050951">
    <property type="entry name" value="Retrovirus_Pol_polyprotein"/>
</dbReference>
<dbReference type="InterPro" id="IPR041588">
    <property type="entry name" value="Integrase_H2C2"/>
</dbReference>
<feature type="region of interest" description="Disordered" evidence="10">
    <location>
        <begin position="148"/>
        <end position="187"/>
    </location>
</feature>
<keyword evidence="7" id="KW-0694">RNA-binding</keyword>
<evidence type="ECO:0000256" key="1">
    <source>
        <dbReference type="ARBA" id="ARBA00012493"/>
    </source>
</evidence>
<dbReference type="PANTHER" id="PTHR37984">
    <property type="entry name" value="PROTEIN CBG26694"/>
    <property type="match status" value="1"/>
</dbReference>
<protein>
    <recommendedName>
        <fullName evidence="1">RNA-directed DNA polymerase</fullName>
        <ecNumber evidence="1">2.7.7.49</ecNumber>
    </recommendedName>
</protein>
<proteinExistence type="predicted"/>
<dbReference type="SUPFAM" id="SSF53098">
    <property type="entry name" value="Ribonuclease H-like"/>
    <property type="match status" value="1"/>
</dbReference>
<evidence type="ECO:0000256" key="9">
    <source>
        <dbReference type="SAM" id="Coils"/>
    </source>
</evidence>
<evidence type="ECO:0000256" key="8">
    <source>
        <dbReference type="ARBA" id="ARBA00022918"/>
    </source>
</evidence>
<feature type="compositionally biased region" description="Low complexity" evidence="10">
    <location>
        <begin position="768"/>
        <end position="780"/>
    </location>
</feature>
<keyword evidence="14" id="KW-1185">Reference proteome</keyword>
<evidence type="ECO:0000259" key="12">
    <source>
        <dbReference type="PROSITE" id="PS50994"/>
    </source>
</evidence>
<evidence type="ECO:0000256" key="7">
    <source>
        <dbReference type="ARBA" id="ARBA00022884"/>
    </source>
</evidence>
<dbReference type="SUPFAM" id="SSF50630">
    <property type="entry name" value="Acid proteases"/>
    <property type="match status" value="1"/>
</dbReference>
<dbReference type="SUPFAM" id="SSF56672">
    <property type="entry name" value="DNA/RNA polymerases"/>
    <property type="match status" value="1"/>
</dbReference>
<dbReference type="InterPro" id="IPR043502">
    <property type="entry name" value="DNA/RNA_pol_sf"/>
</dbReference>
<keyword evidence="8" id="KW-0695">RNA-directed DNA polymerase</keyword>